<comment type="caution">
    <text evidence="3">The sequence shown here is derived from an EMBL/GenBank/DDBJ whole genome shotgun (WGS) entry which is preliminary data.</text>
</comment>
<keyword evidence="1" id="KW-0175">Coiled coil</keyword>
<accession>A0A1R2B098</accession>
<dbReference type="AlphaFoldDB" id="A0A1R2B098"/>
<proteinExistence type="predicted"/>
<keyword evidence="4" id="KW-1185">Reference proteome</keyword>
<reference evidence="3 4" key="1">
    <citation type="submission" date="2016-11" db="EMBL/GenBank/DDBJ databases">
        <title>The macronuclear genome of Stentor coeruleus: a giant cell with tiny introns.</title>
        <authorList>
            <person name="Slabodnick M."/>
            <person name="Ruby J.G."/>
            <person name="Reiff S.B."/>
            <person name="Swart E.C."/>
            <person name="Gosai S."/>
            <person name="Prabakaran S."/>
            <person name="Witkowska E."/>
            <person name="Larue G.E."/>
            <person name="Fisher S."/>
            <person name="Freeman R.M."/>
            <person name="Gunawardena J."/>
            <person name="Chu W."/>
            <person name="Stover N.A."/>
            <person name="Gregory B.D."/>
            <person name="Nowacki M."/>
            <person name="Derisi J."/>
            <person name="Roy S.W."/>
            <person name="Marshall W.F."/>
            <person name="Sood P."/>
        </authorList>
    </citation>
    <scope>NUCLEOTIDE SEQUENCE [LARGE SCALE GENOMIC DNA]</scope>
    <source>
        <strain evidence="3">WM001</strain>
    </source>
</reference>
<sequence>MEATNQNVSFKEESSSGSGPTVKLNNEVLALNIPELQELPNISKTEESSITPSYEEIQKIIQKNQTINQQVRLKFNMFLTKSSSLLRQSNNKTLKSLQKPSSNEKKSLASKCILSSEYLSYVKSQQETLFKLLEQLNTLQQEVTEEKAMIKRNHTEILKKRLPLAIMECSVEGSHVEKVDNVCCCKIF</sequence>
<evidence type="ECO:0000256" key="1">
    <source>
        <dbReference type="SAM" id="Coils"/>
    </source>
</evidence>
<organism evidence="3 4">
    <name type="scientific">Stentor coeruleus</name>
    <dbReference type="NCBI Taxonomy" id="5963"/>
    <lineage>
        <taxon>Eukaryota</taxon>
        <taxon>Sar</taxon>
        <taxon>Alveolata</taxon>
        <taxon>Ciliophora</taxon>
        <taxon>Postciliodesmatophora</taxon>
        <taxon>Heterotrichea</taxon>
        <taxon>Heterotrichida</taxon>
        <taxon>Stentoridae</taxon>
        <taxon>Stentor</taxon>
    </lineage>
</organism>
<dbReference type="EMBL" id="MPUH01001115">
    <property type="protein sequence ID" value="OMJ70186.1"/>
    <property type="molecule type" value="Genomic_DNA"/>
</dbReference>
<evidence type="ECO:0000313" key="3">
    <source>
        <dbReference type="EMBL" id="OMJ70186.1"/>
    </source>
</evidence>
<feature type="coiled-coil region" evidence="1">
    <location>
        <begin position="122"/>
        <end position="153"/>
    </location>
</feature>
<feature type="compositionally biased region" description="Polar residues" evidence="2">
    <location>
        <begin position="1"/>
        <end position="19"/>
    </location>
</feature>
<name>A0A1R2B098_9CILI</name>
<evidence type="ECO:0000313" key="4">
    <source>
        <dbReference type="Proteomes" id="UP000187209"/>
    </source>
</evidence>
<dbReference type="Proteomes" id="UP000187209">
    <property type="component" value="Unassembled WGS sequence"/>
</dbReference>
<protein>
    <submittedName>
        <fullName evidence="3">Uncharacterized protein</fullName>
    </submittedName>
</protein>
<gene>
    <name evidence="3" type="ORF">SteCoe_31895</name>
</gene>
<evidence type="ECO:0000256" key="2">
    <source>
        <dbReference type="SAM" id="MobiDB-lite"/>
    </source>
</evidence>
<feature type="region of interest" description="Disordered" evidence="2">
    <location>
        <begin position="1"/>
        <end position="23"/>
    </location>
</feature>